<evidence type="ECO:0000256" key="4">
    <source>
        <dbReference type="ARBA" id="ARBA00022614"/>
    </source>
</evidence>
<keyword evidence="4" id="KW-0433">Leucine-rich repeat</keyword>
<evidence type="ECO:0000256" key="2">
    <source>
        <dbReference type="ARBA" id="ARBA00009634"/>
    </source>
</evidence>
<feature type="transmembrane region" description="Helical" evidence="14">
    <location>
        <begin position="711"/>
        <end position="730"/>
    </location>
</feature>
<gene>
    <name evidence="17" type="primary">TLR3</name>
</gene>
<comment type="similarity">
    <text evidence="2">Belongs to the Toll-like receptor family.</text>
</comment>
<dbReference type="InterPro" id="IPR003591">
    <property type="entry name" value="Leu-rich_rpt_typical-subtyp"/>
</dbReference>
<evidence type="ECO:0000256" key="11">
    <source>
        <dbReference type="ARBA" id="ARBA00023170"/>
    </source>
</evidence>
<evidence type="ECO:0000256" key="15">
    <source>
        <dbReference type="SAM" id="SignalP"/>
    </source>
</evidence>
<dbReference type="CTD" id="7098"/>
<keyword evidence="13" id="KW-0395">Inflammatory response</keyword>
<evidence type="ECO:0000256" key="5">
    <source>
        <dbReference type="ARBA" id="ARBA00022692"/>
    </source>
</evidence>
<reference evidence="17" key="3">
    <citation type="submission" date="2025-08" db="UniProtKB">
        <authorList>
            <consortium name="Ensembl"/>
        </authorList>
    </citation>
    <scope>IDENTIFICATION</scope>
</reference>
<dbReference type="OrthoDB" id="676979at2759"/>
<dbReference type="RefSeq" id="XP_010889904.1">
    <property type="nucleotide sequence ID" value="XM_010891602.5"/>
</dbReference>
<dbReference type="GO" id="GO:0002224">
    <property type="term" value="P:toll-like receptor signaling pathway"/>
    <property type="evidence" value="ECO:0007669"/>
    <property type="project" value="TreeGrafter"/>
</dbReference>
<evidence type="ECO:0000256" key="1">
    <source>
        <dbReference type="ARBA" id="ARBA00004479"/>
    </source>
</evidence>
<dbReference type="Gene3D" id="3.80.10.10">
    <property type="entry name" value="Ribonuclease Inhibitor"/>
    <property type="match status" value="1"/>
</dbReference>
<dbReference type="SMART" id="SM00365">
    <property type="entry name" value="LRR_SD22"/>
    <property type="match status" value="6"/>
</dbReference>
<evidence type="ECO:0000256" key="7">
    <source>
        <dbReference type="ARBA" id="ARBA00022737"/>
    </source>
</evidence>
<dbReference type="Ensembl" id="ENSELUT00000042196.3">
    <property type="protein sequence ID" value="ENSELUP00000040692.1"/>
    <property type="gene ID" value="ENSELUG00000021230.3"/>
</dbReference>
<evidence type="ECO:0000256" key="13">
    <source>
        <dbReference type="ARBA" id="ARBA00023198"/>
    </source>
</evidence>
<dbReference type="AlphaFoldDB" id="A0A3P9AIV7"/>
<dbReference type="GO" id="GO:0005886">
    <property type="term" value="C:plasma membrane"/>
    <property type="evidence" value="ECO:0007669"/>
    <property type="project" value="TreeGrafter"/>
</dbReference>
<dbReference type="SMART" id="SM00082">
    <property type="entry name" value="LRRCT"/>
    <property type="match status" value="1"/>
</dbReference>
<evidence type="ECO:0000256" key="3">
    <source>
        <dbReference type="ARBA" id="ARBA00022588"/>
    </source>
</evidence>
<evidence type="ECO:0000256" key="14">
    <source>
        <dbReference type="SAM" id="Phobius"/>
    </source>
</evidence>
<sequence>MNWPALITVLLALNLGDLIFGPSLCNASPKFQKNACRIRRDVADCRHLKLEEIPPDLPGNITGLDVSHNRLGALSSVSLAPYPGLVRLDLGFNNLKKLEESLCQTLPLLRTLNVQHNQVHQLMEKDFSHCLNLTELNLAGNRLKLHGESFAALQSVTLLDLSNNDLKTAKLGIQPQLSSLETLILSSNAISTIELNDFNFLTNSSSLRVLNLSYQKTHITFKSGCLKPIAGIHELVMDGNKLSTALTSKLCTELSGTAIRNISLRYTGLVTLAKTTFKGLVKTQLISLDLSHNGMTKIDNGSFQWLPVLEVLSLEQNNLKRLTSNTFKGLGNLTRLNLKNALLKTSSNPIIDDFSFQPLRALEILIMQYTAFRDISTHTFAGLISLRQLHLGSAKCIALKRITNQTFVSLAASPLQTLNLSDTKISSLDPGAFYSLGNLTILRLGFNSISQTLTGKEFQGLGKLQEIYLSNNNQKITLSPTSFAYVPTLITLLMGKVLIGSLDLEPSPFKPLSNLSILDLSNNNIAKISRGIFDGLENLKVLKLQHNNLAQAWTSFNPRGPVMFLKGLCNLVALEMDSNGLDEIPLEALRGLPNLQELSLSGNVLKHFKDSVFDHLSSLRVLRLQKNEITSVRKEVFGAVLANLSQLVMNTNPFDCTCDSILWFATWLNRTNASVPGLRDEYICNTPLSYYNHSVLEFDPLSCQDMTPFQALYVLTTTAVLILMVTSFLVRFHGWRIQFYWNVLINRTLGFSDTNSREGRAFEYDAYVVHAADDTNWVERSLLPLEDNQGYSFYLQERDAVPGNAHLDSIAENMKKSRKIILVVTEKLLNDPFCRHFTAHQARHQVIEDSRDAVVLVFLEDVHDYRLFRHLRLRRDMLRQRCVVSWPVQRERVPAFHQSLCIALGTTSRVQ</sequence>
<reference evidence="17" key="2">
    <citation type="submission" date="2020-02" db="EMBL/GenBank/DDBJ databases">
        <title>Esox lucius (northern pike) genome, fEsoLuc1, primary haplotype.</title>
        <authorList>
            <person name="Myers G."/>
            <person name="Karagic N."/>
            <person name="Meyer A."/>
            <person name="Pippel M."/>
            <person name="Reichard M."/>
            <person name="Winkler S."/>
            <person name="Tracey A."/>
            <person name="Sims Y."/>
            <person name="Howe K."/>
            <person name="Rhie A."/>
            <person name="Formenti G."/>
            <person name="Durbin R."/>
            <person name="Fedrigo O."/>
            <person name="Jarvis E.D."/>
        </authorList>
    </citation>
    <scope>NUCLEOTIDE SEQUENCE [LARGE SCALE GENOMIC DNA]</scope>
</reference>
<evidence type="ECO:0000313" key="17">
    <source>
        <dbReference type="Ensembl" id="ENSELUP00000040692.1"/>
    </source>
</evidence>
<dbReference type="SUPFAM" id="SSF52058">
    <property type="entry name" value="L domain-like"/>
    <property type="match status" value="2"/>
</dbReference>
<organism evidence="17 18">
    <name type="scientific">Esox lucius</name>
    <name type="common">Northern pike</name>
    <dbReference type="NCBI Taxonomy" id="8010"/>
    <lineage>
        <taxon>Eukaryota</taxon>
        <taxon>Metazoa</taxon>
        <taxon>Chordata</taxon>
        <taxon>Craniata</taxon>
        <taxon>Vertebrata</taxon>
        <taxon>Euteleostomi</taxon>
        <taxon>Actinopterygii</taxon>
        <taxon>Neopterygii</taxon>
        <taxon>Teleostei</taxon>
        <taxon>Protacanthopterygii</taxon>
        <taxon>Esociformes</taxon>
        <taxon>Esocidae</taxon>
        <taxon>Esox</taxon>
    </lineage>
</organism>
<name>A0A3P9AIV7_ESOLU</name>
<dbReference type="Pfam" id="PF01582">
    <property type="entry name" value="TIR"/>
    <property type="match status" value="1"/>
</dbReference>
<feature type="signal peptide" evidence="15">
    <location>
        <begin position="1"/>
        <end position="27"/>
    </location>
</feature>
<dbReference type="PANTHER" id="PTHR24365">
    <property type="entry name" value="TOLL-LIKE RECEPTOR"/>
    <property type="match status" value="1"/>
</dbReference>
<reference evidence="18" key="1">
    <citation type="journal article" date="2014" name="PLoS ONE">
        <title>The genome and linkage map of the northern pike (Esox lucius): conserved synteny revealed between the salmonid sister group and the Neoteleostei.</title>
        <authorList>
            <person name="Rondeau E.B."/>
            <person name="Minkley D.R."/>
            <person name="Leong J.S."/>
            <person name="Messmer A.M."/>
            <person name="Jantzen J.R."/>
            <person name="von Schalburg K.R."/>
            <person name="Lemon C."/>
            <person name="Bird N.H."/>
            <person name="Koop B.F."/>
        </authorList>
    </citation>
    <scope>NUCLEOTIDE SEQUENCE</scope>
</reference>
<dbReference type="GeneTree" id="ENSGT00940000166529"/>
<keyword evidence="3" id="KW-0399">Innate immunity</keyword>
<dbReference type="STRING" id="8010.ENSELUP00000040692"/>
<dbReference type="GO" id="GO:0006954">
    <property type="term" value="P:inflammatory response"/>
    <property type="evidence" value="ECO:0007669"/>
    <property type="project" value="UniProtKB-KW"/>
</dbReference>
<dbReference type="Pfam" id="PF17968">
    <property type="entry name" value="Tlr3_TMD"/>
    <property type="match status" value="1"/>
</dbReference>
<dbReference type="Bgee" id="ENSELUG00000021230">
    <property type="expression patterns" value="Expressed in liver and 15 other cell types or tissues"/>
</dbReference>
<keyword evidence="7" id="KW-0677">Repeat</keyword>
<dbReference type="PROSITE" id="PS51450">
    <property type="entry name" value="LRR"/>
    <property type="match status" value="3"/>
</dbReference>
<dbReference type="InterPro" id="IPR000157">
    <property type="entry name" value="TIR_dom"/>
</dbReference>
<evidence type="ECO:0000256" key="9">
    <source>
        <dbReference type="ARBA" id="ARBA00022989"/>
    </source>
</evidence>
<dbReference type="GO" id="GO:0038023">
    <property type="term" value="F:signaling receptor activity"/>
    <property type="evidence" value="ECO:0007669"/>
    <property type="project" value="TreeGrafter"/>
</dbReference>
<dbReference type="PRINTS" id="PR00019">
    <property type="entry name" value="LEURICHRPT"/>
</dbReference>
<keyword evidence="6 15" id="KW-0732">Signal</keyword>
<evidence type="ECO:0000256" key="10">
    <source>
        <dbReference type="ARBA" id="ARBA00023136"/>
    </source>
</evidence>
<feature type="domain" description="TIR" evidence="16">
    <location>
        <begin position="762"/>
        <end position="904"/>
    </location>
</feature>
<dbReference type="InterPro" id="IPR001611">
    <property type="entry name" value="Leu-rich_rpt"/>
</dbReference>
<dbReference type="PROSITE" id="PS50104">
    <property type="entry name" value="TIR"/>
    <property type="match status" value="1"/>
</dbReference>
<dbReference type="SMART" id="SM00255">
    <property type="entry name" value="TIR"/>
    <property type="match status" value="1"/>
</dbReference>
<dbReference type="SUPFAM" id="SSF52200">
    <property type="entry name" value="Toll/Interleukin receptor TIR domain"/>
    <property type="match status" value="1"/>
</dbReference>
<dbReference type="PRINTS" id="PR01537">
    <property type="entry name" value="INTRLKN1R1F"/>
</dbReference>
<evidence type="ECO:0000259" key="16">
    <source>
        <dbReference type="PROSITE" id="PS50104"/>
    </source>
</evidence>
<feature type="chain" id="PRO_5018295206" description="TIR domain-containing protein" evidence="15">
    <location>
        <begin position="28"/>
        <end position="911"/>
    </location>
</feature>
<proteinExistence type="inferred from homology"/>
<dbReference type="OMA" id="PYIYFWG"/>
<dbReference type="Gene3D" id="3.40.50.10140">
    <property type="entry name" value="Toll/interleukin-1 receptor homology (TIR) domain"/>
    <property type="match status" value="1"/>
</dbReference>
<comment type="subcellular location">
    <subcellularLocation>
        <location evidence="1">Membrane</location>
        <topology evidence="1">Single-pass type I membrane protein</topology>
    </subcellularLocation>
</comment>
<dbReference type="KEGG" id="els:105022862"/>
<dbReference type="FunFam" id="3.80.10.10:FF:000137">
    <property type="entry name" value="Toll-like receptor 3"/>
    <property type="match status" value="1"/>
</dbReference>
<dbReference type="InterPro" id="IPR041015">
    <property type="entry name" value="TLR3_TMD"/>
</dbReference>
<dbReference type="SMART" id="SM00369">
    <property type="entry name" value="LRR_TYP"/>
    <property type="match status" value="15"/>
</dbReference>
<evidence type="ECO:0000256" key="8">
    <source>
        <dbReference type="ARBA" id="ARBA00022859"/>
    </source>
</evidence>
<accession>A0A3P9AIV7</accession>
<keyword evidence="18" id="KW-1185">Reference proteome</keyword>
<keyword evidence="10 14" id="KW-0472">Membrane</keyword>
<reference evidence="17" key="4">
    <citation type="submission" date="2025-09" db="UniProtKB">
        <authorList>
            <consortium name="Ensembl"/>
        </authorList>
    </citation>
    <scope>IDENTIFICATION</scope>
</reference>
<dbReference type="GO" id="GO:0045087">
    <property type="term" value="P:innate immune response"/>
    <property type="evidence" value="ECO:0007669"/>
    <property type="project" value="UniProtKB-KW"/>
</dbReference>
<dbReference type="PANTHER" id="PTHR24365:SF524">
    <property type="entry name" value="TOLL-LIKE RECEPTOR 3"/>
    <property type="match status" value="1"/>
</dbReference>
<dbReference type="InterPro" id="IPR000483">
    <property type="entry name" value="Cys-rich_flank_reg_C"/>
</dbReference>
<evidence type="ECO:0000256" key="6">
    <source>
        <dbReference type="ARBA" id="ARBA00022729"/>
    </source>
</evidence>
<keyword evidence="8" id="KW-0391">Immunity</keyword>
<dbReference type="InterPro" id="IPR032675">
    <property type="entry name" value="LRR_dom_sf"/>
</dbReference>
<keyword evidence="9 14" id="KW-1133">Transmembrane helix</keyword>
<dbReference type="InParanoid" id="A0A3P9AIV7"/>
<dbReference type="InterPro" id="IPR035897">
    <property type="entry name" value="Toll_tir_struct_dom_sf"/>
</dbReference>
<evidence type="ECO:0000256" key="12">
    <source>
        <dbReference type="ARBA" id="ARBA00023180"/>
    </source>
</evidence>
<evidence type="ECO:0000313" key="18">
    <source>
        <dbReference type="Proteomes" id="UP000265140"/>
    </source>
</evidence>
<keyword evidence="5 14" id="KW-0812">Transmembrane</keyword>
<keyword evidence="11" id="KW-0675">Receptor</keyword>
<dbReference type="Pfam" id="PF13855">
    <property type="entry name" value="LRR_8"/>
    <property type="match status" value="5"/>
</dbReference>
<dbReference type="GeneID" id="105022862"/>
<protein>
    <recommendedName>
        <fullName evidence="16">TIR domain-containing protein</fullName>
    </recommendedName>
</protein>
<keyword evidence="12" id="KW-0325">Glycoprotein</keyword>
<dbReference type="Proteomes" id="UP000265140">
    <property type="component" value="Chromosome 25"/>
</dbReference>